<dbReference type="InterPro" id="IPR036412">
    <property type="entry name" value="HAD-like_sf"/>
</dbReference>
<evidence type="ECO:0000256" key="1">
    <source>
        <dbReference type="SAM" id="MobiDB-lite"/>
    </source>
</evidence>
<sequence>MALLLRPISSFPLKISSKSPKRFPTNMNNHSSGTGRSSSAGQSDARNGARKLPVLLFDVMDTIVRDPFYEDIPAFFGMSLKELMECKHPTAWSEFEKGLITEGELARKFFKDGRPFDLKGLKLCMERGYFYVDGVERLLHALKQNNYDIHAFTNYPVWYELIEDKLKLSAYLSWTFCSCITGKRKPEPDFYAEVLQHLEVAPASCFIVDDRSVIISNLSDNIVVCYNLYKFSHL</sequence>
<reference evidence="2" key="1">
    <citation type="submission" date="2023-05" db="EMBL/GenBank/DDBJ databases">
        <title>Nepenthes gracilis genome sequencing.</title>
        <authorList>
            <person name="Fukushima K."/>
        </authorList>
    </citation>
    <scope>NUCLEOTIDE SEQUENCE</scope>
    <source>
        <strain evidence="2">SING2019-196</strain>
    </source>
</reference>
<dbReference type="PANTHER" id="PTHR43611">
    <property type="entry name" value="ALPHA-D-GLUCOSE 1-PHOSPHATE PHOSPHATASE"/>
    <property type="match status" value="1"/>
</dbReference>
<protein>
    <submittedName>
        <fullName evidence="2">Uncharacterized protein</fullName>
    </submittedName>
</protein>
<evidence type="ECO:0000313" key="2">
    <source>
        <dbReference type="EMBL" id="GMH30037.1"/>
    </source>
</evidence>
<comment type="caution">
    <text evidence="2">The sequence shown here is derived from an EMBL/GenBank/DDBJ whole genome shotgun (WGS) entry which is preliminary data.</text>
</comment>
<organism evidence="2 3">
    <name type="scientific">Nepenthes gracilis</name>
    <name type="common">Slender pitcher plant</name>
    <dbReference type="NCBI Taxonomy" id="150966"/>
    <lineage>
        <taxon>Eukaryota</taxon>
        <taxon>Viridiplantae</taxon>
        <taxon>Streptophyta</taxon>
        <taxon>Embryophyta</taxon>
        <taxon>Tracheophyta</taxon>
        <taxon>Spermatophyta</taxon>
        <taxon>Magnoliopsida</taxon>
        <taxon>eudicotyledons</taxon>
        <taxon>Gunneridae</taxon>
        <taxon>Pentapetalae</taxon>
        <taxon>Caryophyllales</taxon>
        <taxon>Nepenthaceae</taxon>
        <taxon>Nepenthes</taxon>
    </lineage>
</organism>
<proteinExistence type="predicted"/>
<dbReference type="Proteomes" id="UP001279734">
    <property type="component" value="Unassembled WGS sequence"/>
</dbReference>
<dbReference type="PANTHER" id="PTHR43611:SF3">
    <property type="entry name" value="FLAVIN MONONUCLEOTIDE HYDROLASE 1, CHLOROPLATIC"/>
    <property type="match status" value="1"/>
</dbReference>
<dbReference type="InterPro" id="IPR023214">
    <property type="entry name" value="HAD_sf"/>
</dbReference>
<dbReference type="Pfam" id="PF00702">
    <property type="entry name" value="Hydrolase"/>
    <property type="match status" value="1"/>
</dbReference>
<dbReference type="Gene3D" id="3.40.50.1000">
    <property type="entry name" value="HAD superfamily/HAD-like"/>
    <property type="match status" value="1"/>
</dbReference>
<dbReference type="EMBL" id="BSYO01000037">
    <property type="protein sequence ID" value="GMH30037.1"/>
    <property type="molecule type" value="Genomic_DNA"/>
</dbReference>
<gene>
    <name evidence="2" type="ORF">Nepgr_031880</name>
</gene>
<name>A0AAD3TID2_NEPGR</name>
<dbReference type="SUPFAM" id="SSF56784">
    <property type="entry name" value="HAD-like"/>
    <property type="match status" value="1"/>
</dbReference>
<feature type="region of interest" description="Disordered" evidence="1">
    <location>
        <begin position="16"/>
        <end position="45"/>
    </location>
</feature>
<keyword evidence="3" id="KW-1185">Reference proteome</keyword>
<accession>A0AAD3TID2</accession>
<feature type="compositionally biased region" description="Polar residues" evidence="1">
    <location>
        <begin position="25"/>
        <end position="45"/>
    </location>
</feature>
<evidence type="ECO:0000313" key="3">
    <source>
        <dbReference type="Proteomes" id="UP001279734"/>
    </source>
</evidence>
<dbReference type="AlphaFoldDB" id="A0AAD3TID2"/>